<evidence type="ECO:0000313" key="3">
    <source>
        <dbReference type="Proteomes" id="UP000604046"/>
    </source>
</evidence>
<sequence length="511" mass="56978">MGLHLMQHSCLDHVPPRDGSDDGKPTLAELNRRSGEVLQRFTGYDVSALRSRCQYSKLLHLPRATRARTVGRTVPKDCEVGAHGARTAKELRKLSFPHAKAEALLAKQNARQRRINVAHKKGLRRKTFRCGKGKGGCQLDMDCRYDSVYDPDLGLEDLGFDGYRRGGYRQQNPQPKVPIANFARSWTQHPVLPHRQRFERWYRAVELAEETARHFRPLRDNSGFQALLDEALQRLSSEDAFDALRIRFLHRHGGNVLRSLKQGGGVKIQRLLPAPLSGHARSRFLQTYCGGKGGALRPTLHGTNVNNHASIFERGLLIPDPATNGLTVVHGSAHGLGVYSASVSNPCLALGFVQGHGQAAVLVCGVVDDTSCLAMPQQYCGRMCRRESSNIRVVDDAVIALTSDRIAPLFKVDYVQRTRQSAAPVAKKAGSHPRPQPKRKTCNIYTCNIFQSAGELEFFKCPWQLLLRKPFSRISPGALRRAKMEWASLKHHSSKWLKAHGYWNAAAAKAF</sequence>
<dbReference type="Gene3D" id="3.90.228.10">
    <property type="match status" value="1"/>
</dbReference>
<dbReference type="OrthoDB" id="433049at2759"/>
<evidence type="ECO:0008006" key="4">
    <source>
        <dbReference type="Google" id="ProtNLM"/>
    </source>
</evidence>
<dbReference type="SUPFAM" id="SSF56399">
    <property type="entry name" value="ADP-ribosylation"/>
    <property type="match status" value="1"/>
</dbReference>
<organism evidence="2 3">
    <name type="scientific">Symbiodinium natans</name>
    <dbReference type="NCBI Taxonomy" id="878477"/>
    <lineage>
        <taxon>Eukaryota</taxon>
        <taxon>Sar</taxon>
        <taxon>Alveolata</taxon>
        <taxon>Dinophyceae</taxon>
        <taxon>Suessiales</taxon>
        <taxon>Symbiodiniaceae</taxon>
        <taxon>Symbiodinium</taxon>
    </lineage>
</organism>
<accession>A0A812PJ58</accession>
<dbReference type="EMBL" id="CAJNDS010002158">
    <property type="protein sequence ID" value="CAE7355701.1"/>
    <property type="molecule type" value="Genomic_DNA"/>
</dbReference>
<keyword evidence="3" id="KW-1185">Reference proteome</keyword>
<dbReference type="AlphaFoldDB" id="A0A812PJ58"/>
<name>A0A812PJ58_9DINO</name>
<protein>
    <recommendedName>
        <fullName evidence="4">PARP catalytic domain-containing protein</fullName>
    </recommendedName>
</protein>
<feature type="region of interest" description="Disordered" evidence="1">
    <location>
        <begin position="1"/>
        <end position="25"/>
    </location>
</feature>
<gene>
    <name evidence="2" type="ORF">SNAT2548_LOCUS18910</name>
</gene>
<dbReference type="Proteomes" id="UP000604046">
    <property type="component" value="Unassembled WGS sequence"/>
</dbReference>
<proteinExistence type="predicted"/>
<comment type="caution">
    <text evidence="2">The sequence shown here is derived from an EMBL/GenBank/DDBJ whole genome shotgun (WGS) entry which is preliminary data.</text>
</comment>
<evidence type="ECO:0000256" key="1">
    <source>
        <dbReference type="SAM" id="MobiDB-lite"/>
    </source>
</evidence>
<reference evidence="2" key="1">
    <citation type="submission" date="2021-02" db="EMBL/GenBank/DDBJ databases">
        <authorList>
            <person name="Dougan E. K."/>
            <person name="Rhodes N."/>
            <person name="Thang M."/>
            <person name="Chan C."/>
        </authorList>
    </citation>
    <scope>NUCLEOTIDE SEQUENCE</scope>
</reference>
<evidence type="ECO:0000313" key="2">
    <source>
        <dbReference type="EMBL" id="CAE7355701.1"/>
    </source>
</evidence>
<feature type="compositionally biased region" description="Basic and acidic residues" evidence="1">
    <location>
        <begin position="10"/>
        <end position="25"/>
    </location>
</feature>